<protein>
    <submittedName>
        <fullName evidence="2">Uncharacterized protein</fullName>
    </submittedName>
</protein>
<accession>A0ABN0UNV3</accession>
<sequence length="39" mass="3934">MPPGRRPVEALTPASATGIEGQAEGDTPDAIARLVFGGK</sequence>
<dbReference type="EMBL" id="BAAABU010000025">
    <property type="protein sequence ID" value="GAA0256729.1"/>
    <property type="molecule type" value="Genomic_DNA"/>
</dbReference>
<evidence type="ECO:0000313" key="3">
    <source>
        <dbReference type="Proteomes" id="UP001500416"/>
    </source>
</evidence>
<proteinExistence type="predicted"/>
<keyword evidence="3" id="KW-1185">Reference proteome</keyword>
<evidence type="ECO:0000256" key="1">
    <source>
        <dbReference type="SAM" id="MobiDB-lite"/>
    </source>
</evidence>
<comment type="caution">
    <text evidence="2">The sequence shown here is derived from an EMBL/GenBank/DDBJ whole genome shotgun (WGS) entry which is preliminary data.</text>
</comment>
<feature type="region of interest" description="Disordered" evidence="1">
    <location>
        <begin position="1"/>
        <end position="28"/>
    </location>
</feature>
<dbReference type="Proteomes" id="UP001500416">
    <property type="component" value="Unassembled WGS sequence"/>
</dbReference>
<evidence type="ECO:0000313" key="2">
    <source>
        <dbReference type="EMBL" id="GAA0256729.1"/>
    </source>
</evidence>
<name>A0ABN0UNV3_9PSEU</name>
<organism evidence="2 3">
    <name type="scientific">Saccharothrix mutabilis subsp. mutabilis</name>
    <dbReference type="NCBI Taxonomy" id="66855"/>
    <lineage>
        <taxon>Bacteria</taxon>
        <taxon>Bacillati</taxon>
        <taxon>Actinomycetota</taxon>
        <taxon>Actinomycetes</taxon>
        <taxon>Pseudonocardiales</taxon>
        <taxon>Pseudonocardiaceae</taxon>
        <taxon>Saccharothrix</taxon>
    </lineage>
</organism>
<gene>
    <name evidence="2" type="ORF">GCM10010492_67060</name>
</gene>
<reference evidence="2 3" key="1">
    <citation type="journal article" date="2019" name="Int. J. Syst. Evol. Microbiol.">
        <title>The Global Catalogue of Microorganisms (GCM) 10K type strain sequencing project: providing services to taxonomists for standard genome sequencing and annotation.</title>
        <authorList>
            <consortium name="The Broad Institute Genomics Platform"/>
            <consortium name="The Broad Institute Genome Sequencing Center for Infectious Disease"/>
            <person name="Wu L."/>
            <person name="Ma J."/>
        </authorList>
    </citation>
    <scope>NUCLEOTIDE SEQUENCE [LARGE SCALE GENOMIC DNA]</scope>
    <source>
        <strain evidence="2 3">JCM 3380</strain>
    </source>
</reference>